<dbReference type="InterPro" id="IPR050341">
    <property type="entry name" value="PP1_catalytic_subunit"/>
</dbReference>
<name>A0A2A6CHL5_PRIPA</name>
<evidence type="ECO:0000256" key="2">
    <source>
        <dbReference type="SAM" id="MobiDB-lite"/>
    </source>
</evidence>
<dbReference type="EnsemblMetazoa" id="PPA14531.1">
    <property type="protein sequence ID" value="PPA14531.1"/>
    <property type="gene ID" value="WBGene00104085"/>
</dbReference>
<dbReference type="Proteomes" id="UP000005239">
    <property type="component" value="Unassembled WGS sequence"/>
</dbReference>
<dbReference type="InterPro" id="IPR029052">
    <property type="entry name" value="Metallo-depent_PP-like"/>
</dbReference>
<evidence type="ECO:0000313" key="3">
    <source>
        <dbReference type="EnsemblMetazoa" id="PPA14531.1"/>
    </source>
</evidence>
<dbReference type="InterPro" id="IPR004843">
    <property type="entry name" value="Calcineurin-like_PHP"/>
</dbReference>
<gene>
    <name evidence="3" type="primary">WBGene00104085</name>
</gene>
<accession>A0A8R1YCW7</accession>
<reference evidence="4" key="1">
    <citation type="journal article" date="2008" name="Nat. Genet.">
        <title>The Pristionchus pacificus genome provides a unique perspective on nematode lifestyle and parasitism.</title>
        <authorList>
            <person name="Dieterich C."/>
            <person name="Clifton S.W."/>
            <person name="Schuster L.N."/>
            <person name="Chinwalla A."/>
            <person name="Delehaunty K."/>
            <person name="Dinkelacker I."/>
            <person name="Fulton L."/>
            <person name="Fulton R."/>
            <person name="Godfrey J."/>
            <person name="Minx P."/>
            <person name="Mitreva M."/>
            <person name="Roeseler W."/>
            <person name="Tian H."/>
            <person name="Witte H."/>
            <person name="Yang S.P."/>
            <person name="Wilson R.K."/>
            <person name="Sommer R.J."/>
        </authorList>
    </citation>
    <scope>NUCLEOTIDE SEQUENCE [LARGE SCALE GENOMIC DNA]</scope>
    <source>
        <strain evidence="4">PS312</strain>
    </source>
</reference>
<organism evidence="3 4">
    <name type="scientific">Pristionchus pacificus</name>
    <name type="common">Parasitic nematode worm</name>
    <dbReference type="NCBI Taxonomy" id="54126"/>
    <lineage>
        <taxon>Eukaryota</taxon>
        <taxon>Metazoa</taxon>
        <taxon>Ecdysozoa</taxon>
        <taxon>Nematoda</taxon>
        <taxon>Chromadorea</taxon>
        <taxon>Rhabditida</taxon>
        <taxon>Rhabditina</taxon>
        <taxon>Diplogasteromorpha</taxon>
        <taxon>Diplogasteroidea</taxon>
        <taxon>Neodiplogasteridae</taxon>
        <taxon>Pristionchus</taxon>
    </lineage>
</organism>
<proteinExistence type="inferred from homology"/>
<dbReference type="AlphaFoldDB" id="A0A2A6CHL5"/>
<dbReference type="SMART" id="SM00156">
    <property type="entry name" value="PP2Ac"/>
    <property type="match status" value="1"/>
</dbReference>
<dbReference type="Pfam" id="PF00149">
    <property type="entry name" value="Metallophos"/>
    <property type="match status" value="1"/>
</dbReference>
<dbReference type="GO" id="GO:0005634">
    <property type="term" value="C:nucleus"/>
    <property type="evidence" value="ECO:0000318"/>
    <property type="project" value="GO_Central"/>
</dbReference>
<comment type="similarity">
    <text evidence="1">Belongs to the PPP phosphatase family.</text>
</comment>
<accession>A0A2A6CHL5</accession>
<keyword evidence="1" id="KW-0378">Hydrolase</keyword>
<sequence length="461" mass="51728">MGNFASSNDFSSTSDSDMWAISSEEEAEDYVSGLETSELRAVQRQAAGATATSVSQVDGGVATQKLTTNDQTEQKGWVPKPCGFEAVVNDDEWETWAGPQRIRESKLESYQKDKFREILDRIFHKDTIMGAKIIFEPQDIEHVTGAVLPYLESEPVLIEDVPYDIVIVGDLHGQLYDLDRVFRLYAKDGKPGWECMKFLFLGDYVDRGRQALEVMMALFCIKVLHPDRIFLLRGNHEFIDINANWGFGFDIRERYDKLATACAIFHQFNEAFANLSLAAIVGNSYFCSHSGISLAGFTRRQLRGKYKPIMFSDGDAITNDLMWADPAQGLKGSTFNKEREQSCFFGFDELCLAMERMEVIAVFRGHSMMQEGYGNTWNVCYTVFTATGYDKGTNKGAIAHVDPTGKVHFTVLEINPKRAAFESKLRAVEYISKEDPNVKTTRFDVGSGYIKGGRGGKDAVE</sequence>
<dbReference type="GO" id="GO:0005737">
    <property type="term" value="C:cytoplasm"/>
    <property type="evidence" value="ECO:0000318"/>
    <property type="project" value="GO_Central"/>
</dbReference>
<dbReference type="InterPro" id="IPR006186">
    <property type="entry name" value="Ser/Thr-sp_prot-phosphatase"/>
</dbReference>
<dbReference type="EC" id="3.1.3.16" evidence="1"/>
<dbReference type="Gene3D" id="3.60.21.10">
    <property type="match status" value="1"/>
</dbReference>
<evidence type="ECO:0000313" key="4">
    <source>
        <dbReference type="Proteomes" id="UP000005239"/>
    </source>
</evidence>
<dbReference type="GO" id="GO:0004722">
    <property type="term" value="F:protein serine/threonine phosphatase activity"/>
    <property type="evidence" value="ECO:0000318"/>
    <property type="project" value="GO_Central"/>
</dbReference>
<dbReference type="PROSITE" id="PS00125">
    <property type="entry name" value="SER_THR_PHOSPHATASE"/>
    <property type="match status" value="1"/>
</dbReference>
<reference evidence="3" key="2">
    <citation type="submission" date="2022-06" db="UniProtKB">
        <authorList>
            <consortium name="EnsemblMetazoa"/>
        </authorList>
    </citation>
    <scope>IDENTIFICATION</scope>
    <source>
        <strain evidence="3">PS312</strain>
    </source>
</reference>
<dbReference type="PANTHER" id="PTHR11668:SF491">
    <property type="entry name" value="SERINE_THREONINE-PROTEIN PHOSPHATASE"/>
    <property type="match status" value="1"/>
</dbReference>
<dbReference type="PANTHER" id="PTHR11668">
    <property type="entry name" value="SERINE/THREONINE PROTEIN PHOSPHATASE"/>
    <property type="match status" value="1"/>
</dbReference>
<dbReference type="CDD" id="cd00144">
    <property type="entry name" value="MPP_PPP_family"/>
    <property type="match status" value="1"/>
</dbReference>
<dbReference type="OrthoDB" id="442428at2759"/>
<feature type="compositionally biased region" description="Low complexity" evidence="2">
    <location>
        <begin position="1"/>
        <end position="17"/>
    </location>
</feature>
<feature type="region of interest" description="Disordered" evidence="2">
    <location>
        <begin position="1"/>
        <end position="34"/>
    </location>
</feature>
<keyword evidence="4" id="KW-1185">Reference proteome</keyword>
<evidence type="ECO:0000256" key="1">
    <source>
        <dbReference type="RuleBase" id="RU004273"/>
    </source>
</evidence>
<dbReference type="PRINTS" id="PR00114">
    <property type="entry name" value="STPHPHTASE"/>
</dbReference>
<dbReference type="SUPFAM" id="SSF56300">
    <property type="entry name" value="Metallo-dependent phosphatases"/>
    <property type="match status" value="1"/>
</dbReference>
<dbReference type="FunFam" id="3.60.21.10:FF:000165">
    <property type="entry name" value="Serine/threonine-protein phosphatase"/>
    <property type="match status" value="1"/>
</dbReference>
<protein>
    <recommendedName>
        <fullName evidence="1">Serine/threonine-protein phosphatase</fullName>
        <ecNumber evidence="1">3.1.3.16</ecNumber>
    </recommendedName>
</protein>
<comment type="catalytic activity">
    <reaction evidence="1">
        <text>O-phospho-L-threonyl-[protein] + H2O = L-threonyl-[protein] + phosphate</text>
        <dbReference type="Rhea" id="RHEA:47004"/>
        <dbReference type="Rhea" id="RHEA-COMP:11060"/>
        <dbReference type="Rhea" id="RHEA-COMP:11605"/>
        <dbReference type="ChEBI" id="CHEBI:15377"/>
        <dbReference type="ChEBI" id="CHEBI:30013"/>
        <dbReference type="ChEBI" id="CHEBI:43474"/>
        <dbReference type="ChEBI" id="CHEBI:61977"/>
        <dbReference type="EC" id="3.1.3.16"/>
    </reaction>
</comment>